<evidence type="ECO:0000313" key="2">
    <source>
        <dbReference type="Proteomes" id="UP000291892"/>
    </source>
</evidence>
<name>A0AAE8QBM9_9HYPH</name>
<proteinExistence type="predicted"/>
<accession>A0AAE8QBM9</accession>
<dbReference type="Proteomes" id="UP000291892">
    <property type="component" value="Unassembled WGS sequence"/>
</dbReference>
<evidence type="ECO:0000313" key="1">
    <source>
        <dbReference type="EMBL" id="TBF18874.1"/>
    </source>
</evidence>
<gene>
    <name evidence="1" type="ORF">ELG94_11375</name>
</gene>
<dbReference type="Pfam" id="PF26541">
    <property type="entry name" value="MafI2"/>
    <property type="match status" value="1"/>
</dbReference>
<reference evidence="1 2" key="1">
    <citation type="submission" date="2019-02" db="EMBL/GenBank/DDBJ databases">
        <title>The genomic architecture of introgression among sibling species of bacteria.</title>
        <authorList>
            <person name="Cavassim M.I.A."/>
            <person name="Moeskjaer S."/>
            <person name="Moslemi C."/>
            <person name="Fields B."/>
            <person name="Bachmann A."/>
            <person name="Vilhjalmsson B."/>
            <person name="Schierup M.H."/>
            <person name="Young J.P.W."/>
            <person name="Andersen S.U."/>
        </authorList>
    </citation>
    <scope>NUCLEOTIDE SEQUENCE [LARGE SCALE GENOMIC DNA]</scope>
    <source>
        <strain evidence="1 2">SM42</strain>
    </source>
</reference>
<organism evidence="1 2">
    <name type="scientific">Rhizobium ruizarguesonis</name>
    <dbReference type="NCBI Taxonomy" id="2081791"/>
    <lineage>
        <taxon>Bacteria</taxon>
        <taxon>Pseudomonadati</taxon>
        <taxon>Pseudomonadota</taxon>
        <taxon>Alphaproteobacteria</taxon>
        <taxon>Hyphomicrobiales</taxon>
        <taxon>Rhizobiaceae</taxon>
        <taxon>Rhizobium/Agrobacterium group</taxon>
        <taxon>Rhizobium</taxon>
    </lineage>
</organism>
<dbReference type="InterPro" id="IPR058702">
    <property type="entry name" value="MafI2-like"/>
</dbReference>
<protein>
    <submittedName>
        <fullName evidence="1">Uncharacterized protein</fullName>
    </submittedName>
</protein>
<dbReference type="EMBL" id="SIKX01000001">
    <property type="protein sequence ID" value="TBF18874.1"/>
    <property type="molecule type" value="Genomic_DNA"/>
</dbReference>
<sequence length="102" mass="11347">MPTLDREIRLRLSVQRALLGAVSSTVAAVTCGWTGNEIVLEFLVDSDLNDEDRERMDAVASEVVADFGDETIRTVFTLLPSDGPKVPVAKRWWAYKRFPPPA</sequence>
<dbReference type="AlphaFoldDB" id="A0AAE8QBM9"/>
<comment type="caution">
    <text evidence="1">The sequence shown here is derived from an EMBL/GenBank/DDBJ whole genome shotgun (WGS) entry which is preliminary data.</text>
</comment>